<dbReference type="Proteomes" id="UP001174909">
    <property type="component" value="Unassembled WGS sequence"/>
</dbReference>
<keyword evidence="1" id="KW-0053">Apoptosis</keyword>
<comment type="caution">
    <text evidence="2">The sequence shown here is derived from an EMBL/GenBank/DDBJ whole genome shotgun (WGS) entry which is preliminary data.</text>
</comment>
<dbReference type="PROSITE" id="PS50062">
    <property type="entry name" value="BCL2_FAMILY"/>
    <property type="match status" value="1"/>
</dbReference>
<accession>A0AA35WCN5</accession>
<gene>
    <name evidence="2" type="ORF">GBAR_LOCUS5754</name>
</gene>
<evidence type="ECO:0000256" key="1">
    <source>
        <dbReference type="ARBA" id="ARBA00022703"/>
    </source>
</evidence>
<dbReference type="GO" id="GO:0006915">
    <property type="term" value="P:apoptotic process"/>
    <property type="evidence" value="ECO:0007669"/>
    <property type="project" value="UniProtKB-KW"/>
</dbReference>
<dbReference type="AlphaFoldDB" id="A0AA35WCN5"/>
<evidence type="ECO:0000313" key="2">
    <source>
        <dbReference type="EMBL" id="CAI8008397.1"/>
    </source>
</evidence>
<proteinExistence type="predicted"/>
<dbReference type="GO" id="GO:0042981">
    <property type="term" value="P:regulation of apoptotic process"/>
    <property type="evidence" value="ECO:0007669"/>
    <property type="project" value="InterPro"/>
</dbReference>
<evidence type="ECO:0000313" key="3">
    <source>
        <dbReference type="Proteomes" id="UP001174909"/>
    </source>
</evidence>
<dbReference type="EMBL" id="CASHTH010000842">
    <property type="protein sequence ID" value="CAI8008397.1"/>
    <property type="molecule type" value="Genomic_DNA"/>
</dbReference>
<protein>
    <submittedName>
        <fullName evidence="2">Uncharacterized protein</fullName>
    </submittedName>
</protein>
<dbReference type="InterPro" id="IPR002475">
    <property type="entry name" value="Bcl2-like"/>
</dbReference>
<dbReference type="SUPFAM" id="SSF56854">
    <property type="entry name" value="Bcl-2 inhibitors of programmed cell death"/>
    <property type="match status" value="1"/>
</dbReference>
<sequence length="243" mass="26858">MAEVQLVVRQVSTQVPVTINLSLALGQVSTGDEGGATPAETARSTGAACVSSISALARHDPASANELSEEDRANLQFTTDGEGGEGASYGAVFGEVVRGFADQLHQQVEEYTDSVVEEDPSQAIMSLQNELDGVFDVTEGQGRFNSGRVMVAFYLTYSVVKKYYQRYGNERILPFMKQLLPSVVSYLFRIGFMSWLVITGGWEILRAVTRADSLVSFLFRVVRVAPYVGGLWLSWRAFRYFWH</sequence>
<dbReference type="InterPro" id="IPR036834">
    <property type="entry name" value="Bcl-2-like_sf"/>
</dbReference>
<name>A0AA35WCN5_GEOBA</name>
<dbReference type="Gene3D" id="1.10.437.10">
    <property type="entry name" value="Blc2-like"/>
    <property type="match status" value="1"/>
</dbReference>
<organism evidence="2 3">
    <name type="scientific">Geodia barretti</name>
    <name type="common">Barrett's horny sponge</name>
    <dbReference type="NCBI Taxonomy" id="519541"/>
    <lineage>
        <taxon>Eukaryota</taxon>
        <taxon>Metazoa</taxon>
        <taxon>Porifera</taxon>
        <taxon>Demospongiae</taxon>
        <taxon>Heteroscleromorpha</taxon>
        <taxon>Tetractinellida</taxon>
        <taxon>Astrophorina</taxon>
        <taxon>Geodiidae</taxon>
        <taxon>Geodia</taxon>
    </lineage>
</organism>
<reference evidence="2" key="1">
    <citation type="submission" date="2023-03" db="EMBL/GenBank/DDBJ databases">
        <authorList>
            <person name="Steffen K."/>
            <person name="Cardenas P."/>
        </authorList>
    </citation>
    <scope>NUCLEOTIDE SEQUENCE</scope>
</reference>
<keyword evidence="3" id="KW-1185">Reference proteome</keyword>